<feature type="domain" description="HD" evidence="2">
    <location>
        <begin position="498"/>
        <end position="641"/>
    </location>
</feature>
<reference evidence="3 4" key="1">
    <citation type="submission" date="2016-02" db="EMBL/GenBank/DDBJ databases">
        <title>Draft Genome for Tepidibacillus decaturensis nov. sp. Strain Z9, an Anaerobic, Moderately Thermophilic and Heterotrophic Bacterium from Deep Subsurface of the Illinois Basin, USA.</title>
        <authorList>
            <person name="Dong Y."/>
            <person name="Chang J.Y."/>
            <person name="Sanford R."/>
            <person name="Fouke B.W."/>
        </authorList>
    </citation>
    <scope>NUCLEOTIDE SEQUENCE [LARGE SCALE GENOMIC DNA]</scope>
    <source>
        <strain evidence="3 4">Z9</strain>
    </source>
</reference>
<dbReference type="Pfam" id="PF01966">
    <property type="entry name" value="HD"/>
    <property type="match status" value="1"/>
</dbReference>
<evidence type="ECO:0000256" key="1">
    <source>
        <dbReference type="SAM" id="Phobius"/>
    </source>
</evidence>
<dbReference type="OrthoDB" id="9806952at2"/>
<dbReference type="SUPFAM" id="SSF109604">
    <property type="entry name" value="HD-domain/PDEase-like"/>
    <property type="match status" value="1"/>
</dbReference>
<dbReference type="PROSITE" id="PS51831">
    <property type="entry name" value="HD"/>
    <property type="match status" value="1"/>
</dbReference>
<dbReference type="Pfam" id="PF07698">
    <property type="entry name" value="7TM-7TMR_HD"/>
    <property type="match status" value="1"/>
</dbReference>
<keyword evidence="1" id="KW-0472">Membrane</keyword>
<dbReference type="InterPro" id="IPR003607">
    <property type="entry name" value="HD/PDEase_dom"/>
</dbReference>
<accession>A0A135L2I3</accession>
<evidence type="ECO:0000313" key="4">
    <source>
        <dbReference type="Proteomes" id="UP000070352"/>
    </source>
</evidence>
<dbReference type="InterPro" id="IPR006674">
    <property type="entry name" value="HD_domain"/>
</dbReference>
<keyword evidence="4" id="KW-1185">Reference proteome</keyword>
<dbReference type="PANTHER" id="PTHR36442">
    <property type="entry name" value="CYCLIC-DI-AMP PHOSPHODIESTERASE PGPH"/>
    <property type="match status" value="1"/>
</dbReference>
<dbReference type="NCBIfam" id="TIGR00277">
    <property type="entry name" value="HDIG"/>
    <property type="match status" value="1"/>
</dbReference>
<keyword evidence="1" id="KW-1133">Transmembrane helix</keyword>
<dbReference type="Pfam" id="PF07697">
    <property type="entry name" value="7TMR-HDED"/>
    <property type="match status" value="1"/>
</dbReference>
<dbReference type="Proteomes" id="UP000070352">
    <property type="component" value="Unassembled WGS sequence"/>
</dbReference>
<dbReference type="EMBL" id="LSKU01000001">
    <property type="protein sequence ID" value="KXG43186.1"/>
    <property type="molecule type" value="Genomic_DNA"/>
</dbReference>
<dbReference type="CDD" id="cd00077">
    <property type="entry name" value="HDc"/>
    <property type="match status" value="1"/>
</dbReference>
<feature type="transmembrane region" description="Helical" evidence="1">
    <location>
        <begin position="347"/>
        <end position="373"/>
    </location>
</feature>
<sequence length="716" mass="80536">MGKKQKVKWNMVKMMEGWGNHPSIRFFMYIGLGIIMYLLLIGQVIPETYELKEGQISQVTLTSPIRVENQWATELAKDKAAKSVPDQYTKDENIVNDQISRLEQMFTDILTIAENKDLSKEEKEAALRDLTSLSFLDDALFKELSSLNVEKIKNIQYISKSTLDIVMNDGVNIKKLNEAFEEAAQIIQNNPFDNEDKIKHLANEMTKYFIKPNVFYNSDQTSLLREKAKSEVEPVIIKKDELIVKQGQYIDKEIYEKLKAAGLLKDTSTLWPYFGLLMFILLILLLLFFSIERMNPFLHQDNRALLLLFTIFILTFSSISILGLIGLGKDLLTSPKGYLAPVAFGVMLITLLINMKMAILSGVIFSIFTSMIFSTDQSFIFDFRYGFVALIGSAAGAFAIGRIKQRSAILKAGLVVSLFNVIGIAVIVMLTSQSYSLRQMFATLSYGAIGGFFSSVLTIGFLPFFEAVFGILSPTRLIELSNPNHPLLRKLLIETPGTYHHSVIVGNLAEAAAEAINANGLLARVGAYYHDLGKTKRPSFFIENQLNMENPHDKISPSLSKNIILAHPKDGVEMLKAYKIPNAIQDIAEQHHGTSLLKYFYHKVSKDSEQPIPEVEYRYPGPKPQFKEAAIVGIADSVEAAVRSIKHPTNEIIEEMVRKIIKSKLDDGQLNECDLTLKELEIIAISMLETLKGIFHSRIEYPDDKDLEETKGARSS</sequence>
<proteinExistence type="predicted"/>
<evidence type="ECO:0000313" key="3">
    <source>
        <dbReference type="EMBL" id="KXG43186.1"/>
    </source>
</evidence>
<dbReference type="InterPro" id="IPR011624">
    <property type="entry name" value="Metal-dep_PHydrolase_7TM_extra"/>
</dbReference>
<comment type="caution">
    <text evidence="3">The sequence shown here is derived from an EMBL/GenBank/DDBJ whole genome shotgun (WGS) entry which is preliminary data.</text>
</comment>
<keyword evidence="1" id="KW-0812">Transmembrane</keyword>
<feature type="transmembrane region" description="Helical" evidence="1">
    <location>
        <begin position="409"/>
        <end position="431"/>
    </location>
</feature>
<feature type="transmembrane region" description="Helical" evidence="1">
    <location>
        <begin position="270"/>
        <end position="292"/>
    </location>
</feature>
<dbReference type="InterPro" id="IPR011621">
    <property type="entry name" value="Metal-dep_PHydrolase_7TM_intra"/>
</dbReference>
<dbReference type="InterPro" id="IPR052722">
    <property type="entry name" value="PgpH_phosphodiesterase"/>
</dbReference>
<protein>
    <recommendedName>
        <fullName evidence="2">HD domain-containing protein</fullName>
    </recommendedName>
</protein>
<dbReference type="PANTHER" id="PTHR36442:SF1">
    <property type="entry name" value="CYCLIC-DI-AMP PHOSPHODIESTERASE PGPH"/>
    <property type="match status" value="1"/>
</dbReference>
<dbReference type="SMART" id="SM00471">
    <property type="entry name" value="HDc"/>
    <property type="match status" value="1"/>
</dbReference>
<organism evidence="3 4">
    <name type="scientific">Tepidibacillus decaturensis</name>
    <dbReference type="NCBI Taxonomy" id="1413211"/>
    <lineage>
        <taxon>Bacteria</taxon>
        <taxon>Bacillati</taxon>
        <taxon>Bacillota</taxon>
        <taxon>Bacilli</taxon>
        <taxon>Bacillales</taxon>
        <taxon>Bacillaceae</taxon>
        <taxon>Tepidibacillus</taxon>
    </lineage>
</organism>
<dbReference type="AlphaFoldDB" id="A0A135L2I3"/>
<dbReference type="RefSeq" id="WP_068723384.1">
    <property type="nucleotide sequence ID" value="NZ_LSKU01000001.1"/>
</dbReference>
<gene>
    <name evidence="3" type="ORF">U473_03490</name>
</gene>
<feature type="transmembrane region" description="Helical" evidence="1">
    <location>
        <begin position="304"/>
        <end position="327"/>
    </location>
</feature>
<dbReference type="InterPro" id="IPR006675">
    <property type="entry name" value="HDIG_dom"/>
</dbReference>
<dbReference type="Gene3D" id="1.10.3210.10">
    <property type="entry name" value="Hypothetical protein af1432"/>
    <property type="match status" value="1"/>
</dbReference>
<feature type="transmembrane region" description="Helical" evidence="1">
    <location>
        <begin position="443"/>
        <end position="465"/>
    </location>
</feature>
<name>A0A135L2I3_9BACI</name>
<evidence type="ECO:0000259" key="2">
    <source>
        <dbReference type="PROSITE" id="PS51831"/>
    </source>
</evidence>
<feature type="transmembrane region" description="Helical" evidence="1">
    <location>
        <begin position="385"/>
        <end position="403"/>
    </location>
</feature>